<keyword evidence="3" id="KW-1185">Reference proteome</keyword>
<dbReference type="Gene3D" id="2.60.120.10">
    <property type="entry name" value="Jelly Rolls"/>
    <property type="match status" value="1"/>
</dbReference>
<feature type="domain" description="Cupin type-2" evidence="1">
    <location>
        <begin position="32"/>
        <end position="96"/>
    </location>
</feature>
<dbReference type="RefSeq" id="WP_204519429.1">
    <property type="nucleotide sequence ID" value="NZ_BAABIN010000012.1"/>
</dbReference>
<dbReference type="InterPro" id="IPR011051">
    <property type="entry name" value="RmlC_Cupin_sf"/>
</dbReference>
<dbReference type="InterPro" id="IPR052535">
    <property type="entry name" value="Bacilysin_H2HPP_isomerase"/>
</dbReference>
<dbReference type="AlphaFoldDB" id="A0A939BTE3"/>
<name>A0A939BTE3_9BACL</name>
<dbReference type="PANTHER" id="PTHR40112">
    <property type="entry name" value="H2HPP ISOMERASE"/>
    <property type="match status" value="1"/>
</dbReference>
<dbReference type="PANTHER" id="PTHR40112:SF1">
    <property type="entry name" value="H2HPP ISOMERASE"/>
    <property type="match status" value="1"/>
</dbReference>
<dbReference type="EMBL" id="JAFBEB010000014">
    <property type="protein sequence ID" value="MBM7591737.1"/>
    <property type="molecule type" value="Genomic_DNA"/>
</dbReference>
<protein>
    <submittedName>
        <fullName evidence="2">Quercetin dioxygenase-like cupin family protein</fullName>
    </submittedName>
</protein>
<dbReference type="Pfam" id="PF07883">
    <property type="entry name" value="Cupin_2"/>
    <property type="match status" value="1"/>
</dbReference>
<dbReference type="InterPro" id="IPR013096">
    <property type="entry name" value="Cupin_2"/>
</dbReference>
<evidence type="ECO:0000259" key="1">
    <source>
        <dbReference type="Pfam" id="PF07883"/>
    </source>
</evidence>
<evidence type="ECO:0000313" key="2">
    <source>
        <dbReference type="EMBL" id="MBM7591737.1"/>
    </source>
</evidence>
<proteinExistence type="predicted"/>
<evidence type="ECO:0000313" key="3">
    <source>
        <dbReference type="Proteomes" id="UP000717624"/>
    </source>
</evidence>
<reference evidence="2" key="1">
    <citation type="submission" date="2021-01" db="EMBL/GenBank/DDBJ databases">
        <title>Genomic Encyclopedia of Type Strains, Phase IV (KMG-IV): sequencing the most valuable type-strain genomes for metagenomic binning, comparative biology and taxonomic classification.</title>
        <authorList>
            <person name="Goeker M."/>
        </authorList>
    </citation>
    <scope>NUCLEOTIDE SEQUENCE</scope>
    <source>
        <strain evidence="2">DSM 25523</strain>
    </source>
</reference>
<dbReference type="PIRSF" id="PIRSF029883">
    <property type="entry name" value="KdgF"/>
    <property type="match status" value="1"/>
</dbReference>
<dbReference type="CDD" id="cd02238">
    <property type="entry name" value="cupin_KdgF"/>
    <property type="match status" value="1"/>
</dbReference>
<dbReference type="SUPFAM" id="SSF51182">
    <property type="entry name" value="RmlC-like cupins"/>
    <property type="match status" value="1"/>
</dbReference>
<dbReference type="InterPro" id="IPR014710">
    <property type="entry name" value="RmlC-like_jellyroll"/>
</dbReference>
<keyword evidence="2" id="KW-0223">Dioxygenase</keyword>
<sequence>MFVQAEQANITSAGQGAQRKMLGAGGSLMMVEVTFEKGAVGEVHSHPHEQVSYIVQGSFRFQLGDEEQVVKKGDSVYIPSGVRHGVVALEEESVILDVFTPQREDFLTT</sequence>
<dbReference type="Proteomes" id="UP000717624">
    <property type="component" value="Unassembled WGS sequence"/>
</dbReference>
<accession>A0A939BTE3</accession>
<gene>
    <name evidence="2" type="ORF">JOD01_003388</name>
</gene>
<organism evidence="2 3">
    <name type="scientific">Brevibacillus fulvus</name>
    <dbReference type="NCBI Taxonomy" id="1125967"/>
    <lineage>
        <taxon>Bacteria</taxon>
        <taxon>Bacillati</taxon>
        <taxon>Bacillota</taxon>
        <taxon>Bacilli</taxon>
        <taxon>Bacillales</taxon>
        <taxon>Paenibacillaceae</taxon>
        <taxon>Brevibacillus</taxon>
    </lineage>
</organism>
<comment type="caution">
    <text evidence="2">The sequence shown here is derived from an EMBL/GenBank/DDBJ whole genome shotgun (WGS) entry which is preliminary data.</text>
</comment>
<keyword evidence="2" id="KW-0560">Oxidoreductase</keyword>
<dbReference type="InterPro" id="IPR025499">
    <property type="entry name" value="KdgF"/>
</dbReference>
<dbReference type="GO" id="GO:0051213">
    <property type="term" value="F:dioxygenase activity"/>
    <property type="evidence" value="ECO:0007669"/>
    <property type="project" value="UniProtKB-KW"/>
</dbReference>